<dbReference type="GO" id="GO:0008234">
    <property type="term" value="F:cysteine-type peptidase activity"/>
    <property type="evidence" value="ECO:0007669"/>
    <property type="project" value="InterPro"/>
</dbReference>
<feature type="signal peptide" evidence="3">
    <location>
        <begin position="1"/>
        <end position="18"/>
    </location>
</feature>
<dbReference type="AlphaFoldDB" id="A0A0M0JNL3"/>
<feature type="chain" id="PRO_5018557805" evidence="3">
    <location>
        <begin position="19"/>
        <end position="376"/>
    </location>
</feature>
<dbReference type="InterPro" id="IPR013128">
    <property type="entry name" value="Peptidase_C1A"/>
</dbReference>
<dbReference type="Pfam" id="PF00112">
    <property type="entry name" value="Peptidase_C1"/>
    <property type="match status" value="1"/>
</dbReference>
<keyword evidence="6" id="KW-0378">Hydrolase</keyword>
<keyword evidence="3" id="KW-0732">Signal</keyword>
<dbReference type="PROSITE" id="PS00640">
    <property type="entry name" value="THIOL_PROTEASE_ASN"/>
    <property type="match status" value="1"/>
</dbReference>
<evidence type="ECO:0000313" key="7">
    <source>
        <dbReference type="Proteomes" id="UP000037460"/>
    </source>
</evidence>
<dbReference type="PRINTS" id="PR00705">
    <property type="entry name" value="PAPAIN"/>
</dbReference>
<feature type="domain" description="Cathepsin propeptide inhibitor" evidence="5">
    <location>
        <begin position="37"/>
        <end position="94"/>
    </location>
</feature>
<evidence type="ECO:0000256" key="3">
    <source>
        <dbReference type="SAM" id="SignalP"/>
    </source>
</evidence>
<feature type="domain" description="Peptidase C1A papain C-terminal" evidence="4">
    <location>
        <begin position="123"/>
        <end position="346"/>
    </location>
</feature>
<dbReference type="Pfam" id="PF08246">
    <property type="entry name" value="Inhibitor_I29"/>
    <property type="match status" value="1"/>
</dbReference>
<dbReference type="PANTHER" id="PTHR12411">
    <property type="entry name" value="CYSTEINE PROTEASE FAMILY C1-RELATED"/>
    <property type="match status" value="1"/>
</dbReference>
<reference evidence="7" key="1">
    <citation type="journal article" date="2015" name="PLoS Genet.">
        <title>Genome Sequence and Transcriptome Analyses of Chrysochromulina tobin: Metabolic Tools for Enhanced Algal Fitness in the Prominent Order Prymnesiales (Haptophyceae).</title>
        <authorList>
            <person name="Hovde B.T."/>
            <person name="Deodato C.R."/>
            <person name="Hunsperger H.M."/>
            <person name="Ryken S.A."/>
            <person name="Yost W."/>
            <person name="Jha R.K."/>
            <person name="Patterson J."/>
            <person name="Monnat R.J. Jr."/>
            <person name="Barlow S.B."/>
            <person name="Starkenburg S.R."/>
            <person name="Cattolico R.A."/>
        </authorList>
    </citation>
    <scope>NUCLEOTIDE SEQUENCE</scope>
    <source>
        <strain evidence="7">CCMP291</strain>
    </source>
</reference>
<dbReference type="PROSITE" id="PS00139">
    <property type="entry name" value="THIOL_PROTEASE_CYS"/>
    <property type="match status" value="1"/>
</dbReference>
<dbReference type="Proteomes" id="UP000037460">
    <property type="component" value="Unassembled WGS sequence"/>
</dbReference>
<evidence type="ECO:0000256" key="1">
    <source>
        <dbReference type="ARBA" id="ARBA00008455"/>
    </source>
</evidence>
<dbReference type="InterPro" id="IPR000668">
    <property type="entry name" value="Peptidase_C1A_C"/>
</dbReference>
<dbReference type="InterPro" id="IPR025661">
    <property type="entry name" value="Pept_asp_AS"/>
</dbReference>
<dbReference type="CDD" id="cd02248">
    <property type="entry name" value="Peptidase_C1A"/>
    <property type="match status" value="1"/>
</dbReference>
<dbReference type="SMART" id="SM00645">
    <property type="entry name" value="Pept_C1"/>
    <property type="match status" value="1"/>
</dbReference>
<sequence length="376" mass="39990">MLFLVTLALAAPVELVEYAPKKTTRHVLKSLDYHLSFEQYVAEYRKVYTDAEKPARQAAFEASLAAIKAHNEQIPAPSWFMGLSEHSDKSKDEWASLKGLHRGAFFSAAVAAVRANTTRRFDPPASLDWRDSGVVTPVKNQGGCGSCWAFSAAETVESAYGMATLKASGKAASIPILSPQQLVDCAPNPEHCGGTGGCAGSTQPLAFQYLISSGGEDSDLDYPYMARDGKCVAGSRKPVIGISGYEDLPMNDYTALLEALVNEGPIAISVDASWGAYEDGVFSSDSNWLIDHAVQLVGYGTEGGKDYWLVRNSWGTSWGENGYIKLEKFGEGKEPCGTDTAPASGFVCEGGPSTITVCGTSGMLSGSSYPTGAKLL</sequence>
<comment type="caution">
    <text evidence="6">The sequence shown here is derived from an EMBL/GenBank/DDBJ whole genome shotgun (WGS) entry which is preliminary data.</text>
</comment>
<name>A0A0M0JNL3_9EUKA</name>
<evidence type="ECO:0000259" key="4">
    <source>
        <dbReference type="SMART" id="SM00645"/>
    </source>
</evidence>
<dbReference type="PROSITE" id="PS00639">
    <property type="entry name" value="THIOL_PROTEASE_HIS"/>
    <property type="match status" value="1"/>
</dbReference>
<evidence type="ECO:0000313" key="6">
    <source>
        <dbReference type="EMBL" id="KOO28060.1"/>
    </source>
</evidence>
<dbReference type="GO" id="GO:0006508">
    <property type="term" value="P:proteolysis"/>
    <property type="evidence" value="ECO:0007669"/>
    <property type="project" value="UniProtKB-KW"/>
</dbReference>
<dbReference type="SUPFAM" id="SSF54001">
    <property type="entry name" value="Cysteine proteinases"/>
    <property type="match status" value="1"/>
</dbReference>
<organism evidence="6 7">
    <name type="scientific">Chrysochromulina tobinii</name>
    <dbReference type="NCBI Taxonomy" id="1460289"/>
    <lineage>
        <taxon>Eukaryota</taxon>
        <taxon>Haptista</taxon>
        <taxon>Haptophyta</taxon>
        <taxon>Prymnesiophyceae</taxon>
        <taxon>Prymnesiales</taxon>
        <taxon>Chrysochromulinaceae</taxon>
        <taxon>Chrysochromulina</taxon>
    </lineage>
</organism>
<dbReference type="InterPro" id="IPR000169">
    <property type="entry name" value="Pept_cys_AS"/>
</dbReference>
<dbReference type="EMBL" id="JWZX01002626">
    <property type="protein sequence ID" value="KOO28060.1"/>
    <property type="molecule type" value="Genomic_DNA"/>
</dbReference>
<keyword evidence="7" id="KW-1185">Reference proteome</keyword>
<proteinExistence type="inferred from homology"/>
<keyword evidence="6" id="KW-0645">Protease</keyword>
<dbReference type="InterPro" id="IPR038765">
    <property type="entry name" value="Papain-like_cys_pep_sf"/>
</dbReference>
<dbReference type="InterPro" id="IPR025660">
    <property type="entry name" value="Pept_his_AS"/>
</dbReference>
<evidence type="ECO:0000259" key="5">
    <source>
        <dbReference type="SMART" id="SM00848"/>
    </source>
</evidence>
<dbReference type="InterPro" id="IPR013201">
    <property type="entry name" value="Prot_inhib_I29"/>
</dbReference>
<evidence type="ECO:0000256" key="2">
    <source>
        <dbReference type="ARBA" id="ARBA00023157"/>
    </source>
</evidence>
<comment type="similarity">
    <text evidence="1">Belongs to the peptidase C1 family.</text>
</comment>
<gene>
    <name evidence="6" type="ORF">Ctob_004512</name>
</gene>
<dbReference type="SMART" id="SM00848">
    <property type="entry name" value="Inhibitor_I29"/>
    <property type="match status" value="1"/>
</dbReference>
<keyword evidence="2" id="KW-1015">Disulfide bond</keyword>
<protein>
    <submittedName>
        <fullName evidence="6">Papain family cysteine protease containing protein</fullName>
    </submittedName>
</protein>
<accession>A0A0M0JNL3</accession>
<dbReference type="OrthoDB" id="10259130at2759"/>
<dbReference type="Gene3D" id="3.90.70.10">
    <property type="entry name" value="Cysteine proteinases"/>
    <property type="match status" value="1"/>
</dbReference>
<dbReference type="InterPro" id="IPR039417">
    <property type="entry name" value="Peptidase_C1A_papain-like"/>
</dbReference>